<evidence type="ECO:0000313" key="3">
    <source>
        <dbReference type="Proteomes" id="UP000054018"/>
    </source>
</evidence>
<evidence type="ECO:0000313" key="2">
    <source>
        <dbReference type="EMBL" id="KIK17799.1"/>
    </source>
</evidence>
<feature type="compositionally biased region" description="Pro residues" evidence="1">
    <location>
        <begin position="304"/>
        <end position="321"/>
    </location>
</feature>
<dbReference type="AlphaFoldDB" id="A0A0C9YUS2"/>
<protein>
    <submittedName>
        <fullName evidence="2">Uncharacterized protein</fullName>
    </submittedName>
</protein>
<dbReference type="EMBL" id="KN833819">
    <property type="protein sequence ID" value="KIK17799.1"/>
    <property type="molecule type" value="Genomic_DNA"/>
</dbReference>
<feature type="compositionally biased region" description="Basic and acidic residues" evidence="1">
    <location>
        <begin position="119"/>
        <end position="145"/>
    </location>
</feature>
<reference evidence="2 3" key="1">
    <citation type="submission" date="2014-04" db="EMBL/GenBank/DDBJ databases">
        <authorList>
            <consortium name="DOE Joint Genome Institute"/>
            <person name="Kuo A."/>
            <person name="Kohler A."/>
            <person name="Costa M.D."/>
            <person name="Nagy L.G."/>
            <person name="Floudas D."/>
            <person name="Copeland A."/>
            <person name="Barry K.W."/>
            <person name="Cichocki N."/>
            <person name="Veneault-Fourrey C."/>
            <person name="LaButti K."/>
            <person name="Lindquist E.A."/>
            <person name="Lipzen A."/>
            <person name="Lundell T."/>
            <person name="Morin E."/>
            <person name="Murat C."/>
            <person name="Sun H."/>
            <person name="Tunlid A."/>
            <person name="Henrissat B."/>
            <person name="Grigoriev I.V."/>
            <person name="Hibbett D.S."/>
            <person name="Martin F."/>
            <person name="Nordberg H.P."/>
            <person name="Cantor M.N."/>
            <person name="Hua S.X."/>
        </authorList>
    </citation>
    <scope>NUCLEOTIDE SEQUENCE [LARGE SCALE GENOMIC DNA]</scope>
    <source>
        <strain evidence="2 3">441</strain>
    </source>
</reference>
<feature type="compositionally biased region" description="Basic residues" evidence="1">
    <location>
        <begin position="228"/>
        <end position="240"/>
    </location>
</feature>
<feature type="region of interest" description="Disordered" evidence="1">
    <location>
        <begin position="228"/>
        <end position="275"/>
    </location>
</feature>
<sequence length="459" mass="49314">MSRQPIYVPPDAIHKEIPKRWAKNMEALAAVMREIPDEVAEEDVAQEWMERFEEVSAQIEELRKFAANMSAEVPEYPEDTEEAIGSGFLTLVALRNWFPRDATKSKSKPAPGAAARPKVGGEVRRSQHQLEKAAMTDEGPKDTTRTADSVAVEVTAAAPRKVPAAMQEPVIVVDNQTKAMQELGGGVKSTAQALQGTDKPCERCVKRGVLCVWRDGGACELCHEGKKKCNKAGKAGRKRKNVEGPPALSATTSKKPRTSPVPPPPATSSAPPQMTIRIRPRLVGRPVTLQGTSASASAAAPPNLEFPPTTPSLSQPPPPLFLPLSPMNTPVPSTSRTEVEPQDDPSTFAASLGGLLDEAPGGEFEADRSGDDGDLETPRVSVEGEDDVGDPPQGSAEARWTPFSGTPHAVAQYDARLAAALGTVEWAESLMAELHSGMGQLGLVIQWAKRDIRQLQEWQ</sequence>
<feature type="region of interest" description="Disordered" evidence="1">
    <location>
        <begin position="102"/>
        <end position="146"/>
    </location>
</feature>
<feature type="region of interest" description="Disordered" evidence="1">
    <location>
        <begin position="291"/>
        <end position="403"/>
    </location>
</feature>
<evidence type="ECO:0000256" key="1">
    <source>
        <dbReference type="SAM" id="MobiDB-lite"/>
    </source>
</evidence>
<accession>A0A0C9YUS2</accession>
<reference evidence="3" key="2">
    <citation type="submission" date="2015-01" db="EMBL/GenBank/DDBJ databases">
        <title>Evolutionary Origins and Diversification of the Mycorrhizal Mutualists.</title>
        <authorList>
            <consortium name="DOE Joint Genome Institute"/>
            <consortium name="Mycorrhizal Genomics Consortium"/>
            <person name="Kohler A."/>
            <person name="Kuo A."/>
            <person name="Nagy L.G."/>
            <person name="Floudas D."/>
            <person name="Copeland A."/>
            <person name="Barry K.W."/>
            <person name="Cichocki N."/>
            <person name="Veneault-Fourrey C."/>
            <person name="LaButti K."/>
            <person name="Lindquist E.A."/>
            <person name="Lipzen A."/>
            <person name="Lundell T."/>
            <person name="Morin E."/>
            <person name="Murat C."/>
            <person name="Riley R."/>
            <person name="Ohm R."/>
            <person name="Sun H."/>
            <person name="Tunlid A."/>
            <person name="Henrissat B."/>
            <person name="Grigoriev I.V."/>
            <person name="Hibbett D.S."/>
            <person name="Martin F."/>
        </authorList>
    </citation>
    <scope>NUCLEOTIDE SEQUENCE [LARGE SCALE GENOMIC DNA]</scope>
    <source>
        <strain evidence="3">441</strain>
    </source>
</reference>
<name>A0A0C9YUS2_9AGAM</name>
<dbReference type="HOGENOM" id="CLU_043570_1_0_1"/>
<gene>
    <name evidence="2" type="ORF">PISMIDRAFT_14833</name>
</gene>
<proteinExistence type="predicted"/>
<keyword evidence="3" id="KW-1185">Reference proteome</keyword>
<feature type="compositionally biased region" description="Low complexity" evidence="1">
    <location>
        <begin position="108"/>
        <end position="118"/>
    </location>
</feature>
<dbReference type="Proteomes" id="UP000054018">
    <property type="component" value="Unassembled WGS sequence"/>
</dbReference>
<organism evidence="2 3">
    <name type="scientific">Pisolithus microcarpus 441</name>
    <dbReference type="NCBI Taxonomy" id="765257"/>
    <lineage>
        <taxon>Eukaryota</taxon>
        <taxon>Fungi</taxon>
        <taxon>Dikarya</taxon>
        <taxon>Basidiomycota</taxon>
        <taxon>Agaricomycotina</taxon>
        <taxon>Agaricomycetes</taxon>
        <taxon>Agaricomycetidae</taxon>
        <taxon>Boletales</taxon>
        <taxon>Sclerodermatineae</taxon>
        <taxon>Pisolithaceae</taxon>
        <taxon>Pisolithus</taxon>
    </lineage>
</organism>
<feature type="compositionally biased region" description="Polar residues" evidence="1">
    <location>
        <begin position="327"/>
        <end position="336"/>
    </location>
</feature>